<evidence type="ECO:0000256" key="1">
    <source>
        <dbReference type="SAM" id="Phobius"/>
    </source>
</evidence>
<dbReference type="EMBL" id="JACRUM010000010">
    <property type="protein sequence ID" value="MBC5864537.1"/>
    <property type="molecule type" value="Genomic_DNA"/>
</dbReference>
<comment type="caution">
    <text evidence="2">The sequence shown here is derived from an EMBL/GenBank/DDBJ whole genome shotgun (WGS) entry which is preliminary data.</text>
</comment>
<feature type="transmembrane region" description="Helical" evidence="1">
    <location>
        <begin position="45"/>
        <end position="64"/>
    </location>
</feature>
<name>A0ABR7JJ96_9FLAO</name>
<protein>
    <submittedName>
        <fullName evidence="2">Anti-sigma factor</fullName>
    </submittedName>
</protein>
<keyword evidence="3" id="KW-1185">Reference proteome</keyword>
<sequence>MKKENENWNELFETWQDEWDVTPLLEGHENRFKNKLKQKKSFKKYLIPLSIAASLLLIMTITLFNKAAPPKPNLHFASQETKQTDSIFTVIIKKELDKLNEKESPENKKIIADALQQMKVLDADYEKIILELEKNGESKPILQAMIANLQTRISFLQTVLQHIEENERKINIPDEKTM</sequence>
<evidence type="ECO:0000313" key="2">
    <source>
        <dbReference type="EMBL" id="MBC5864537.1"/>
    </source>
</evidence>
<accession>A0ABR7JJ96</accession>
<dbReference type="Proteomes" id="UP000621670">
    <property type="component" value="Unassembled WGS sequence"/>
</dbReference>
<evidence type="ECO:0000313" key="3">
    <source>
        <dbReference type="Proteomes" id="UP000621670"/>
    </source>
</evidence>
<keyword evidence="1" id="KW-0812">Transmembrane</keyword>
<reference evidence="2 3" key="1">
    <citation type="submission" date="2020-08" db="EMBL/GenBank/DDBJ databases">
        <title>Description of novel Flavobacterium F-400 isolate.</title>
        <authorList>
            <person name="Saticioglu I."/>
            <person name="Duman M."/>
            <person name="Altun S."/>
        </authorList>
    </citation>
    <scope>NUCLEOTIDE SEQUENCE [LARGE SCALE GENOMIC DNA]</scope>
    <source>
        <strain evidence="2 3">F-400</strain>
    </source>
</reference>
<proteinExistence type="predicted"/>
<gene>
    <name evidence="2" type="ORF">H8R26_14010</name>
</gene>
<keyword evidence="1" id="KW-0472">Membrane</keyword>
<organism evidence="2 3">
    <name type="scientific">Flavobacterium turcicum</name>
    <dbReference type="NCBI Taxonomy" id="2764718"/>
    <lineage>
        <taxon>Bacteria</taxon>
        <taxon>Pseudomonadati</taxon>
        <taxon>Bacteroidota</taxon>
        <taxon>Flavobacteriia</taxon>
        <taxon>Flavobacteriales</taxon>
        <taxon>Flavobacteriaceae</taxon>
        <taxon>Flavobacterium</taxon>
    </lineage>
</organism>
<dbReference type="RefSeq" id="WP_166138943.1">
    <property type="nucleotide sequence ID" value="NZ_JAAOBY010000010.1"/>
</dbReference>
<keyword evidence="1" id="KW-1133">Transmembrane helix</keyword>